<dbReference type="PROSITE" id="PS51257">
    <property type="entry name" value="PROKAR_LIPOPROTEIN"/>
    <property type="match status" value="1"/>
</dbReference>
<protein>
    <submittedName>
        <fullName evidence="3">Zinc transport system substrate-binding protein</fullName>
    </submittedName>
</protein>
<evidence type="ECO:0000313" key="4">
    <source>
        <dbReference type="Proteomes" id="UP001138793"/>
    </source>
</evidence>
<dbReference type="GO" id="GO:0046872">
    <property type="term" value="F:metal ion binding"/>
    <property type="evidence" value="ECO:0007669"/>
    <property type="project" value="InterPro"/>
</dbReference>
<dbReference type="InterPro" id="IPR006127">
    <property type="entry name" value="ZnuA-like"/>
</dbReference>
<keyword evidence="4" id="KW-1185">Reference proteome</keyword>
<reference evidence="3" key="1">
    <citation type="submission" date="2021-03" db="EMBL/GenBank/DDBJ databases">
        <title>Genomic Encyclopedia of Type Strains, Phase IV (KMG-IV): sequencing the most valuable type-strain genomes for metagenomic binning, comparative biology and taxonomic classification.</title>
        <authorList>
            <person name="Goeker M."/>
        </authorList>
    </citation>
    <scope>NUCLEOTIDE SEQUENCE</scope>
    <source>
        <strain evidence="3">DSM 107338</strain>
    </source>
</reference>
<dbReference type="PANTHER" id="PTHR42953:SF8">
    <property type="entry name" value="ZINT DOMAIN-CONTAINING PROTEIN"/>
    <property type="match status" value="1"/>
</dbReference>
<dbReference type="Proteomes" id="UP001138793">
    <property type="component" value="Unassembled WGS sequence"/>
</dbReference>
<dbReference type="PRINTS" id="PR00691">
    <property type="entry name" value="ADHESINB"/>
</dbReference>
<comment type="caution">
    <text evidence="3">The sequence shown here is derived from an EMBL/GenBank/DDBJ whole genome shotgun (WGS) entry which is preliminary data.</text>
</comment>
<evidence type="ECO:0000313" key="3">
    <source>
        <dbReference type="EMBL" id="MBP2076521.1"/>
    </source>
</evidence>
<dbReference type="OrthoDB" id="9810636at2"/>
<organism evidence="3 4">
    <name type="scientific">Oceanobacillus polygoni</name>
    <dbReference type="NCBI Taxonomy" id="1235259"/>
    <lineage>
        <taxon>Bacteria</taxon>
        <taxon>Bacillati</taxon>
        <taxon>Bacillota</taxon>
        <taxon>Bacilli</taxon>
        <taxon>Bacillales</taxon>
        <taxon>Bacillaceae</taxon>
        <taxon>Oceanobacillus</taxon>
    </lineage>
</organism>
<dbReference type="Pfam" id="PF01297">
    <property type="entry name" value="ZnuA"/>
    <property type="match status" value="1"/>
</dbReference>
<sequence length="321" mass="35895">MKIFKNLMFIILLSIFIAGCSSAGESSNAKNGQLEIFTSIYPIQYAVERIGGDTVVAKTVYPPGVDAHSYEPTTKDITAIADSAAFIYLGAGMESFAESAAGALASQDVQLIEIGEHEELFHTEEDHHDHETDSEDRHEHEHDGHSHGDHDPHIWIDPIRMIEMAAIIKEELIALNPDKEAYYNENFTSLETDLLALDETFQETLEAKNDTHILVSHAAFGYWEERYGIEQISINGLSSSSEPSQKKLTEIIDQAKSYNLDFIIFEQNSSNRVSEIIQNEIGATALMIHNLSVLTEENITNGEDYISLMQYNLDILNQATK</sequence>
<dbReference type="EMBL" id="JAGGMB010000002">
    <property type="protein sequence ID" value="MBP2076521.1"/>
    <property type="molecule type" value="Genomic_DNA"/>
</dbReference>
<gene>
    <name evidence="3" type="ORF">J2Z64_000733</name>
</gene>
<keyword evidence="2" id="KW-0732">Signal</keyword>
<accession>A0A9X0YR17</accession>
<dbReference type="SUPFAM" id="SSF53807">
    <property type="entry name" value="Helical backbone' metal receptor"/>
    <property type="match status" value="1"/>
</dbReference>
<evidence type="ECO:0000256" key="2">
    <source>
        <dbReference type="SAM" id="SignalP"/>
    </source>
</evidence>
<dbReference type="Gene3D" id="3.40.50.1980">
    <property type="entry name" value="Nitrogenase molybdenum iron protein domain"/>
    <property type="match status" value="2"/>
</dbReference>
<dbReference type="GO" id="GO:0030001">
    <property type="term" value="P:metal ion transport"/>
    <property type="evidence" value="ECO:0007669"/>
    <property type="project" value="InterPro"/>
</dbReference>
<dbReference type="AlphaFoldDB" id="A0A9X0YR17"/>
<dbReference type="InterPro" id="IPR006129">
    <property type="entry name" value="AdhesinB"/>
</dbReference>
<proteinExistence type="predicted"/>
<feature type="signal peptide" evidence="2">
    <location>
        <begin position="1"/>
        <end position="23"/>
    </location>
</feature>
<name>A0A9X0YR17_9BACI</name>
<dbReference type="InterPro" id="IPR050492">
    <property type="entry name" value="Bact_metal-bind_prot9"/>
</dbReference>
<dbReference type="GO" id="GO:0007155">
    <property type="term" value="P:cell adhesion"/>
    <property type="evidence" value="ECO:0007669"/>
    <property type="project" value="InterPro"/>
</dbReference>
<dbReference type="PANTHER" id="PTHR42953">
    <property type="entry name" value="HIGH-AFFINITY ZINC UPTAKE SYSTEM PROTEIN ZNUA-RELATED"/>
    <property type="match status" value="1"/>
</dbReference>
<dbReference type="RefSeq" id="WP_149474647.1">
    <property type="nucleotide sequence ID" value="NZ_JAGGMB010000002.1"/>
</dbReference>
<feature type="chain" id="PRO_5040873555" evidence="2">
    <location>
        <begin position="24"/>
        <end position="321"/>
    </location>
</feature>
<feature type="region of interest" description="Disordered" evidence="1">
    <location>
        <begin position="124"/>
        <end position="152"/>
    </location>
</feature>
<evidence type="ECO:0000256" key="1">
    <source>
        <dbReference type="SAM" id="MobiDB-lite"/>
    </source>
</evidence>